<dbReference type="AlphaFoldDB" id="A0A853JSP3"/>
<evidence type="ECO:0000313" key="1">
    <source>
        <dbReference type="EMBL" id="NZA39765.1"/>
    </source>
</evidence>
<organism evidence="1 2">
    <name type="scientific">Eubacterium callanderi</name>
    <dbReference type="NCBI Taxonomy" id="53442"/>
    <lineage>
        <taxon>Bacteria</taxon>
        <taxon>Bacillati</taxon>
        <taxon>Bacillota</taxon>
        <taxon>Clostridia</taxon>
        <taxon>Eubacteriales</taxon>
        <taxon>Eubacteriaceae</taxon>
        <taxon>Eubacterium</taxon>
    </lineage>
</organism>
<dbReference type="Proteomes" id="UP000586254">
    <property type="component" value="Unassembled WGS sequence"/>
</dbReference>
<proteinExistence type="predicted"/>
<gene>
    <name evidence="1" type="ORF">H0N91_16915</name>
</gene>
<sequence>MKKALVIIGIILTGFVIAGIIIFNQKNQQANTAVYYYMPAWSEDYANELQIPASAIKDKPPIYVHNVMFGFSLVTQEGGKYNNIHYTFTNTSDKKIEDFHITYKLPDGKDFTVGGVSRYLKVLPPGESSGGLVPLKKEYTAEMLTLEKLTIVLDDNGKKITLDYDYPTQIYKWTEKN</sequence>
<dbReference type="EMBL" id="JACCKS010000025">
    <property type="protein sequence ID" value="NZA39765.1"/>
    <property type="molecule type" value="Genomic_DNA"/>
</dbReference>
<accession>A0A853JSP3</accession>
<protein>
    <submittedName>
        <fullName evidence="1">Uncharacterized protein</fullName>
    </submittedName>
</protein>
<dbReference type="RefSeq" id="WP_180494023.1">
    <property type="nucleotide sequence ID" value="NZ_JACCKS010000025.1"/>
</dbReference>
<evidence type="ECO:0000313" key="2">
    <source>
        <dbReference type="Proteomes" id="UP000586254"/>
    </source>
</evidence>
<reference evidence="1 2" key="1">
    <citation type="submission" date="2020-07" db="EMBL/GenBank/DDBJ databases">
        <title>Organ Donor 1.</title>
        <authorList>
            <person name="Marsh A.J."/>
            <person name="Azcarate-Peril M.A."/>
        </authorList>
    </citation>
    <scope>NUCLEOTIDE SEQUENCE [LARGE SCALE GENOMIC DNA]</scope>
    <source>
        <strain evidence="1 2">AMC0717</strain>
    </source>
</reference>
<name>A0A853JSP3_9FIRM</name>
<comment type="caution">
    <text evidence="1">The sequence shown here is derived from an EMBL/GenBank/DDBJ whole genome shotgun (WGS) entry which is preliminary data.</text>
</comment>